<gene>
    <name evidence="1" type="ORF">LF41_522</name>
</gene>
<accession>A0A0A2WIF8</accession>
<dbReference type="EMBL" id="JRKJ01000018">
    <property type="protein sequence ID" value="KGQ18497.1"/>
    <property type="molecule type" value="Genomic_DNA"/>
</dbReference>
<reference evidence="1 2" key="1">
    <citation type="submission" date="2014-09" db="EMBL/GenBank/DDBJ databases">
        <title>Genome sequences of Lysobacter dokdonensis DS-58.</title>
        <authorList>
            <person name="Kim J.F."/>
            <person name="Kwak M.-J."/>
        </authorList>
    </citation>
    <scope>NUCLEOTIDE SEQUENCE [LARGE SCALE GENOMIC DNA]</scope>
    <source>
        <strain evidence="1 2">DS-58</strain>
    </source>
</reference>
<sequence>MRRLFRDSHMAPIDPRVIVIVTFVGGPLHGLQQALDSPAEQFWRDLPNGSALLYGRRWMSADDGGDSPAHAVYSPVGMSEHAFRELLPTVELELRDQPVAAFSNEANKQSRGTS</sequence>
<evidence type="ECO:0000313" key="1">
    <source>
        <dbReference type="EMBL" id="KGQ18497.1"/>
    </source>
</evidence>
<organism evidence="1 2">
    <name type="scientific">Lysobacter dokdonensis DS-58</name>
    <dbReference type="NCBI Taxonomy" id="1300345"/>
    <lineage>
        <taxon>Bacteria</taxon>
        <taxon>Pseudomonadati</taxon>
        <taxon>Pseudomonadota</taxon>
        <taxon>Gammaproteobacteria</taxon>
        <taxon>Lysobacterales</taxon>
        <taxon>Lysobacteraceae</taxon>
        <taxon>Noviluteimonas</taxon>
    </lineage>
</organism>
<protein>
    <submittedName>
        <fullName evidence="1">Uncharacterized protein</fullName>
    </submittedName>
</protein>
<evidence type="ECO:0000313" key="2">
    <source>
        <dbReference type="Proteomes" id="UP000030518"/>
    </source>
</evidence>
<dbReference type="STRING" id="1300345.LF41_522"/>
<name>A0A0A2WIF8_9GAMM</name>
<comment type="caution">
    <text evidence="1">The sequence shown here is derived from an EMBL/GenBank/DDBJ whole genome shotgun (WGS) entry which is preliminary data.</text>
</comment>
<dbReference type="Proteomes" id="UP000030518">
    <property type="component" value="Unassembled WGS sequence"/>
</dbReference>
<dbReference type="PATRIC" id="fig|1300345.3.peg.2193"/>
<dbReference type="AlphaFoldDB" id="A0A0A2WIF8"/>
<keyword evidence="2" id="KW-1185">Reference proteome</keyword>
<proteinExistence type="predicted"/>